<evidence type="ECO:0000256" key="7">
    <source>
        <dbReference type="SAM" id="SignalP"/>
    </source>
</evidence>
<dbReference type="GO" id="GO:0008484">
    <property type="term" value="F:sulfuric ester hydrolase activity"/>
    <property type="evidence" value="ECO:0007669"/>
    <property type="project" value="InterPro"/>
</dbReference>
<feature type="signal peptide" evidence="7">
    <location>
        <begin position="1"/>
        <end position="28"/>
    </location>
</feature>
<comment type="caution">
    <text evidence="9">The sequence shown here is derived from an EMBL/GenBank/DDBJ whole genome shotgun (WGS) entry which is preliminary data.</text>
</comment>
<proteinExistence type="inferred from homology"/>
<dbReference type="InterPro" id="IPR000917">
    <property type="entry name" value="Sulfatase_N"/>
</dbReference>
<dbReference type="InterPro" id="IPR047115">
    <property type="entry name" value="ARSB"/>
</dbReference>
<dbReference type="SUPFAM" id="SSF53649">
    <property type="entry name" value="Alkaline phosphatase-like"/>
    <property type="match status" value="1"/>
</dbReference>
<dbReference type="EMBL" id="LJIJ01000470">
    <property type="protein sequence ID" value="ODM97123.1"/>
    <property type="molecule type" value="Genomic_DNA"/>
</dbReference>
<keyword evidence="4" id="KW-0378">Hydrolase</keyword>
<dbReference type="CDD" id="cd16029">
    <property type="entry name" value="4-S"/>
    <property type="match status" value="1"/>
</dbReference>
<dbReference type="OrthoDB" id="103349at2759"/>
<dbReference type="InterPro" id="IPR017850">
    <property type="entry name" value="Alkaline_phosphatase_core_sf"/>
</dbReference>
<dbReference type="PANTHER" id="PTHR10342">
    <property type="entry name" value="ARYLSULFATASE"/>
    <property type="match status" value="1"/>
</dbReference>
<evidence type="ECO:0000256" key="5">
    <source>
        <dbReference type="ARBA" id="ARBA00022837"/>
    </source>
</evidence>
<organism evidence="9 10">
    <name type="scientific">Orchesella cincta</name>
    <name type="common">Springtail</name>
    <name type="synonym">Podura cincta</name>
    <dbReference type="NCBI Taxonomy" id="48709"/>
    <lineage>
        <taxon>Eukaryota</taxon>
        <taxon>Metazoa</taxon>
        <taxon>Ecdysozoa</taxon>
        <taxon>Arthropoda</taxon>
        <taxon>Hexapoda</taxon>
        <taxon>Collembola</taxon>
        <taxon>Entomobryomorpha</taxon>
        <taxon>Entomobryoidea</taxon>
        <taxon>Orchesellidae</taxon>
        <taxon>Orchesellinae</taxon>
        <taxon>Orchesella</taxon>
    </lineage>
</organism>
<evidence type="ECO:0000313" key="10">
    <source>
        <dbReference type="Proteomes" id="UP000094527"/>
    </source>
</evidence>
<keyword evidence="7" id="KW-0732">Signal</keyword>
<keyword evidence="10" id="KW-1185">Reference proteome</keyword>
<dbReference type="PROSITE" id="PS00523">
    <property type="entry name" value="SULFATASE_1"/>
    <property type="match status" value="1"/>
</dbReference>
<comment type="cofactor">
    <cofactor evidence="1">
        <name>Ca(2+)</name>
        <dbReference type="ChEBI" id="CHEBI:29108"/>
    </cofactor>
</comment>
<protein>
    <submittedName>
        <fullName evidence="9">Arylsulfatase B</fullName>
    </submittedName>
</protein>
<dbReference type="InterPro" id="IPR024607">
    <property type="entry name" value="Sulfatase_CS"/>
</dbReference>
<dbReference type="Proteomes" id="UP000094527">
    <property type="component" value="Unassembled WGS sequence"/>
</dbReference>
<keyword evidence="6" id="KW-0325">Glycoprotein</keyword>
<dbReference type="PANTHER" id="PTHR10342:SF273">
    <property type="entry name" value="RE14504P"/>
    <property type="match status" value="1"/>
</dbReference>
<evidence type="ECO:0000256" key="6">
    <source>
        <dbReference type="ARBA" id="ARBA00023180"/>
    </source>
</evidence>
<sequence length="554" mass="61979">MPKLNYNSKVVFAVRNVLLLLSVGEVVGSMSVSSSLRPNIIFILADDAGWNDFSFHGSAQIPTPNIDALAFSGAVLNNYYTSPLCTPSRGAIVTGKHPIHIGLQHYVIRGDTASGLPLSEKILPEYMKELGYSTHLVGKWHLGHAERVYSPTYRGFDSHYGYWLGNQDYYDHTSTDAGYWGYDFRNNMTIERPAFGEYNTDIFTQESVRIIQQQETDKPLFLMVTHTAPHSGNEYNPLQAPQENIDKFQDSIEDENRRVYAAMVDKLDESVGRIVAALGEKGMLNNSVVIFASDNGGAPEGYNLNYGSNWPLRGVKNTLWEGGTRVAACIWSPNIMNRVSSDMMHASDWLPTLYEAAGGNVTNLGQIDGLSLWNTLTTGESSPRHEFLYNLDDIYNNSAVRFESWKLIQGNISTLDFDPIPWDGWYGHYPYNTTVADLVPQILGSRVATALQSIGFSLETDTVKRLQEAADIKCNETLPEIACNPYAEPCLFNIVEDPCEKRNLAGEESTLVAQLLALLNSYNSTAREVIDLSHNPEAAPYNWDYVWTNWKDYL</sequence>
<dbReference type="Gene3D" id="3.40.720.10">
    <property type="entry name" value="Alkaline Phosphatase, subunit A"/>
    <property type="match status" value="1"/>
</dbReference>
<evidence type="ECO:0000256" key="4">
    <source>
        <dbReference type="ARBA" id="ARBA00022801"/>
    </source>
</evidence>
<evidence type="ECO:0000259" key="8">
    <source>
        <dbReference type="Pfam" id="PF00884"/>
    </source>
</evidence>
<comment type="similarity">
    <text evidence="2">Belongs to the sulfatase family.</text>
</comment>
<keyword evidence="3" id="KW-0479">Metal-binding</keyword>
<evidence type="ECO:0000256" key="3">
    <source>
        <dbReference type="ARBA" id="ARBA00022723"/>
    </source>
</evidence>
<dbReference type="PROSITE" id="PS00149">
    <property type="entry name" value="SULFATASE_2"/>
    <property type="match status" value="1"/>
</dbReference>
<reference evidence="9 10" key="1">
    <citation type="journal article" date="2016" name="Genome Biol. Evol.">
        <title>Gene Family Evolution Reflects Adaptation to Soil Environmental Stressors in the Genome of the Collembolan Orchesella cincta.</title>
        <authorList>
            <person name="Faddeeva-Vakhrusheva A."/>
            <person name="Derks M.F."/>
            <person name="Anvar S.Y."/>
            <person name="Agamennone V."/>
            <person name="Suring W."/>
            <person name="Smit S."/>
            <person name="van Straalen N.M."/>
            <person name="Roelofs D."/>
        </authorList>
    </citation>
    <scope>NUCLEOTIDE SEQUENCE [LARGE SCALE GENOMIC DNA]</scope>
    <source>
        <tissue evidence="9">Mixed pool</tissue>
    </source>
</reference>
<dbReference type="GO" id="GO:0046872">
    <property type="term" value="F:metal ion binding"/>
    <property type="evidence" value="ECO:0007669"/>
    <property type="project" value="UniProtKB-KW"/>
</dbReference>
<dbReference type="AlphaFoldDB" id="A0A1D2MVN0"/>
<evidence type="ECO:0000256" key="1">
    <source>
        <dbReference type="ARBA" id="ARBA00001913"/>
    </source>
</evidence>
<accession>A0A1D2MVN0</accession>
<feature type="domain" description="Sulfatase N-terminal" evidence="8">
    <location>
        <begin position="38"/>
        <end position="358"/>
    </location>
</feature>
<evidence type="ECO:0000313" key="9">
    <source>
        <dbReference type="EMBL" id="ODM97123.1"/>
    </source>
</evidence>
<gene>
    <name evidence="9" type="ORF">Ocin01_09557</name>
</gene>
<evidence type="ECO:0000256" key="2">
    <source>
        <dbReference type="ARBA" id="ARBA00008779"/>
    </source>
</evidence>
<dbReference type="Gene3D" id="3.30.1120.10">
    <property type="match status" value="1"/>
</dbReference>
<keyword evidence="5" id="KW-0106">Calcium</keyword>
<name>A0A1D2MVN0_ORCCI</name>
<feature type="chain" id="PRO_5008904605" evidence="7">
    <location>
        <begin position="29"/>
        <end position="554"/>
    </location>
</feature>
<dbReference type="STRING" id="48709.A0A1D2MVN0"/>
<dbReference type="OMA" id="QFKLMPQ"/>
<dbReference type="Pfam" id="PF00884">
    <property type="entry name" value="Sulfatase"/>
    <property type="match status" value="1"/>
</dbReference>